<name>A0AAE0ZFR4_9GAST</name>
<keyword evidence="1" id="KW-1133">Transmembrane helix</keyword>
<dbReference type="Proteomes" id="UP001283361">
    <property type="component" value="Unassembled WGS sequence"/>
</dbReference>
<keyword evidence="1" id="KW-0472">Membrane</keyword>
<accession>A0AAE0ZFR4</accession>
<sequence>MSAVSVYGHELVRTVNLLLPLLYTETRETRQNLKTSRRFLVGAWICGAYVGTYFFKLIHFFLFFHAASQSEIFTRLKRLNSKKIYLLLSGKKQHGPLYKLTLRPSSCPSDRPSLQLA</sequence>
<keyword evidence="1" id="KW-0812">Transmembrane</keyword>
<proteinExistence type="predicted"/>
<evidence type="ECO:0000313" key="2">
    <source>
        <dbReference type="EMBL" id="KAK3768498.1"/>
    </source>
</evidence>
<evidence type="ECO:0000313" key="3">
    <source>
        <dbReference type="Proteomes" id="UP001283361"/>
    </source>
</evidence>
<reference evidence="2" key="1">
    <citation type="journal article" date="2023" name="G3 (Bethesda)">
        <title>A reference genome for the long-term kleptoplast-retaining sea slug Elysia crispata morphotype clarki.</title>
        <authorList>
            <person name="Eastman K.E."/>
            <person name="Pendleton A.L."/>
            <person name="Shaikh M.A."/>
            <person name="Suttiyut T."/>
            <person name="Ogas R."/>
            <person name="Tomko P."/>
            <person name="Gavelis G."/>
            <person name="Widhalm J.R."/>
            <person name="Wisecaver J.H."/>
        </authorList>
    </citation>
    <scope>NUCLEOTIDE SEQUENCE</scope>
    <source>
        <strain evidence="2">ECLA1</strain>
    </source>
</reference>
<feature type="transmembrane region" description="Helical" evidence="1">
    <location>
        <begin position="39"/>
        <end position="64"/>
    </location>
</feature>
<dbReference type="EMBL" id="JAWDGP010004054">
    <property type="protein sequence ID" value="KAK3768498.1"/>
    <property type="molecule type" value="Genomic_DNA"/>
</dbReference>
<organism evidence="2 3">
    <name type="scientific">Elysia crispata</name>
    <name type="common">lettuce slug</name>
    <dbReference type="NCBI Taxonomy" id="231223"/>
    <lineage>
        <taxon>Eukaryota</taxon>
        <taxon>Metazoa</taxon>
        <taxon>Spiralia</taxon>
        <taxon>Lophotrochozoa</taxon>
        <taxon>Mollusca</taxon>
        <taxon>Gastropoda</taxon>
        <taxon>Heterobranchia</taxon>
        <taxon>Euthyneura</taxon>
        <taxon>Panpulmonata</taxon>
        <taxon>Sacoglossa</taxon>
        <taxon>Placobranchoidea</taxon>
        <taxon>Plakobranchidae</taxon>
        <taxon>Elysia</taxon>
    </lineage>
</organism>
<comment type="caution">
    <text evidence="2">The sequence shown here is derived from an EMBL/GenBank/DDBJ whole genome shotgun (WGS) entry which is preliminary data.</text>
</comment>
<gene>
    <name evidence="2" type="ORF">RRG08_060860</name>
</gene>
<protein>
    <submittedName>
        <fullName evidence="2">Uncharacterized protein</fullName>
    </submittedName>
</protein>
<evidence type="ECO:0000256" key="1">
    <source>
        <dbReference type="SAM" id="Phobius"/>
    </source>
</evidence>
<dbReference type="AlphaFoldDB" id="A0AAE0ZFR4"/>
<keyword evidence="3" id="KW-1185">Reference proteome</keyword>